<reference evidence="1" key="1">
    <citation type="journal article" date="2020" name="Nature">
        <title>Giant virus diversity and host interactions through global metagenomics.</title>
        <authorList>
            <person name="Schulz F."/>
            <person name="Roux S."/>
            <person name="Paez-Espino D."/>
            <person name="Jungbluth S."/>
            <person name="Walsh D.A."/>
            <person name="Denef V.J."/>
            <person name="McMahon K.D."/>
            <person name="Konstantinidis K.T."/>
            <person name="Eloe-Fadrosh E.A."/>
            <person name="Kyrpides N.C."/>
            <person name="Woyke T."/>
        </authorList>
    </citation>
    <scope>NUCLEOTIDE SEQUENCE</scope>
    <source>
        <strain evidence="1">GVMAG-M-3300023210-19</strain>
    </source>
</reference>
<protein>
    <submittedName>
        <fullName evidence="1">Uncharacterized protein</fullName>
    </submittedName>
</protein>
<organism evidence="1">
    <name type="scientific">viral metagenome</name>
    <dbReference type="NCBI Taxonomy" id="1070528"/>
    <lineage>
        <taxon>unclassified sequences</taxon>
        <taxon>metagenomes</taxon>
        <taxon>organismal metagenomes</taxon>
    </lineage>
</organism>
<name>A0A6C0INF1_9ZZZZ</name>
<evidence type="ECO:0000313" key="1">
    <source>
        <dbReference type="EMBL" id="QHT93043.1"/>
    </source>
</evidence>
<accession>A0A6C0INF1</accession>
<sequence>MTKLPAKSWDYIPELEYEKDYVVEFELWNLRAILRNINENKRAASPVYQKLVIPHLQELVDKLETLEAKLDREIETDGDKTIYDLVDE</sequence>
<proteinExistence type="predicted"/>
<dbReference type="EMBL" id="MN740199">
    <property type="protein sequence ID" value="QHT93043.1"/>
    <property type="molecule type" value="Genomic_DNA"/>
</dbReference>
<dbReference type="AlphaFoldDB" id="A0A6C0INF1"/>